<dbReference type="InterPro" id="IPR002740">
    <property type="entry name" value="EVE_domain"/>
</dbReference>
<dbReference type="InterPro" id="IPR047197">
    <property type="entry name" value="THYN1-like_EVE"/>
</dbReference>
<dbReference type="InterPro" id="IPR015947">
    <property type="entry name" value="PUA-like_sf"/>
</dbReference>
<reference evidence="2 3" key="1">
    <citation type="journal article" date="2021" name="Sci. Rep.">
        <title>The distribution of antibiotic resistance genes in chicken gut microbiota commensals.</title>
        <authorList>
            <person name="Juricova H."/>
            <person name="Matiasovicova J."/>
            <person name="Kubasova T."/>
            <person name="Cejkova D."/>
            <person name="Rychlik I."/>
        </authorList>
    </citation>
    <scope>NUCLEOTIDE SEQUENCE [LARGE SCALE GENOMIC DNA]</scope>
    <source>
        <strain evidence="2 3">An562</strain>
    </source>
</reference>
<evidence type="ECO:0000313" key="3">
    <source>
        <dbReference type="Proteomes" id="UP000777002"/>
    </source>
</evidence>
<dbReference type="RefSeq" id="WP_205049579.1">
    <property type="nucleotide sequence ID" value="NZ_JACJKX010000002.1"/>
</dbReference>
<evidence type="ECO:0000259" key="1">
    <source>
        <dbReference type="Pfam" id="PF01878"/>
    </source>
</evidence>
<dbReference type="EMBL" id="JACJKX010000002">
    <property type="protein sequence ID" value="MBM6927976.1"/>
    <property type="molecule type" value="Genomic_DNA"/>
</dbReference>
<dbReference type="Gene3D" id="3.10.590.10">
    <property type="entry name" value="ph1033 like domains"/>
    <property type="match status" value="1"/>
</dbReference>
<dbReference type="InterPro" id="IPR052181">
    <property type="entry name" value="5hmC_binding"/>
</dbReference>
<name>A0ABS2GS08_9BURK</name>
<sequence length="158" mass="18321">MTKKFWLMKSEPSECSFESVLARPDKTIDWFGIRNYQARNFMRDEMSVGDAVYFYHSSCPKPGIVGLAHVATKAHPDATQFDPDSEYFDPKSDRNNPRWVCVDITADEAVELIDLATLRQYSELTEMKILQKGNRLSITPLTENEYFFILNNLVRKKK</sequence>
<protein>
    <submittedName>
        <fullName evidence="2">EVE domain-containing protein</fullName>
    </submittedName>
</protein>
<dbReference type="Proteomes" id="UP000777002">
    <property type="component" value="Unassembled WGS sequence"/>
</dbReference>
<evidence type="ECO:0000313" key="2">
    <source>
        <dbReference type="EMBL" id="MBM6927976.1"/>
    </source>
</evidence>
<keyword evidence="3" id="KW-1185">Reference proteome</keyword>
<dbReference type="SUPFAM" id="SSF88697">
    <property type="entry name" value="PUA domain-like"/>
    <property type="match status" value="1"/>
</dbReference>
<dbReference type="PANTHER" id="PTHR14087:SF7">
    <property type="entry name" value="THYMOCYTE NUCLEAR PROTEIN 1"/>
    <property type="match status" value="1"/>
</dbReference>
<comment type="caution">
    <text evidence="2">The sequence shown here is derived from an EMBL/GenBank/DDBJ whole genome shotgun (WGS) entry which is preliminary data.</text>
</comment>
<dbReference type="Pfam" id="PF01878">
    <property type="entry name" value="EVE"/>
    <property type="match status" value="1"/>
</dbReference>
<gene>
    <name evidence="2" type="ORF">H5985_01620</name>
</gene>
<accession>A0ABS2GS08</accession>
<proteinExistence type="predicted"/>
<dbReference type="CDD" id="cd21133">
    <property type="entry name" value="EVE"/>
    <property type="match status" value="1"/>
</dbReference>
<organism evidence="2 3">
    <name type="scientific">Parasutterella secunda</name>
    <dbReference type="NCBI Taxonomy" id="626947"/>
    <lineage>
        <taxon>Bacteria</taxon>
        <taxon>Pseudomonadati</taxon>
        <taxon>Pseudomonadota</taxon>
        <taxon>Betaproteobacteria</taxon>
        <taxon>Burkholderiales</taxon>
        <taxon>Sutterellaceae</taxon>
        <taxon>Parasutterella</taxon>
    </lineage>
</organism>
<dbReference type="PANTHER" id="PTHR14087">
    <property type="entry name" value="THYMOCYTE NUCLEAR PROTEIN 1"/>
    <property type="match status" value="1"/>
</dbReference>
<feature type="domain" description="EVE" evidence="1">
    <location>
        <begin position="4"/>
        <end position="151"/>
    </location>
</feature>